<proteinExistence type="inferred from homology"/>
<comment type="similarity">
    <text evidence="1">Belongs to the universal ribosomal protein uS2 family.</text>
</comment>
<evidence type="ECO:0008006" key="7">
    <source>
        <dbReference type="Google" id="ProtNLM"/>
    </source>
</evidence>
<dbReference type="AlphaFoldDB" id="A0A3D8R1E5"/>
<dbReference type="FunFam" id="3.40.50.10490:FF:000061">
    <property type="entry name" value="40S ribosomal protein S2, putative"/>
    <property type="match status" value="1"/>
</dbReference>
<dbReference type="Proteomes" id="UP000256645">
    <property type="component" value="Unassembled WGS sequence"/>
</dbReference>
<dbReference type="PROSITE" id="PS00962">
    <property type="entry name" value="RIBOSOMAL_S2_1"/>
    <property type="match status" value="1"/>
</dbReference>
<dbReference type="NCBIfam" id="TIGR01011">
    <property type="entry name" value="rpsB_bact"/>
    <property type="match status" value="1"/>
</dbReference>
<dbReference type="GO" id="GO:0003735">
    <property type="term" value="F:structural constituent of ribosome"/>
    <property type="evidence" value="ECO:0007669"/>
    <property type="project" value="InterPro"/>
</dbReference>
<dbReference type="Pfam" id="PF00318">
    <property type="entry name" value="Ribosomal_S2"/>
    <property type="match status" value="1"/>
</dbReference>
<evidence type="ECO:0000256" key="3">
    <source>
        <dbReference type="ARBA" id="ARBA00023274"/>
    </source>
</evidence>
<dbReference type="OrthoDB" id="2320368at2759"/>
<dbReference type="EMBL" id="PDLM01000010">
    <property type="protein sequence ID" value="RDW67862.1"/>
    <property type="molecule type" value="Genomic_DNA"/>
</dbReference>
<name>A0A3D8R1E5_9HELO</name>
<evidence type="ECO:0000256" key="4">
    <source>
        <dbReference type="SAM" id="MobiDB-lite"/>
    </source>
</evidence>
<dbReference type="Gene3D" id="3.40.50.10490">
    <property type="entry name" value="Glucose-6-phosphate isomerase like protein, domain 1"/>
    <property type="match status" value="1"/>
</dbReference>
<dbReference type="CDD" id="cd01425">
    <property type="entry name" value="RPS2"/>
    <property type="match status" value="1"/>
</dbReference>
<dbReference type="InterPro" id="IPR005706">
    <property type="entry name" value="Ribosomal_uS2_bac/mit/plastid"/>
</dbReference>
<evidence type="ECO:0000256" key="2">
    <source>
        <dbReference type="ARBA" id="ARBA00022980"/>
    </source>
</evidence>
<reference evidence="5 6" key="1">
    <citation type="journal article" date="2018" name="IMA Fungus">
        <title>IMA Genome-F 9: Draft genome sequence of Annulohypoxylon stygium, Aspergillus mulundensis, Berkeleyomyces basicola (syn. Thielaviopsis basicola), Ceratocystis smalleyi, two Cercospora beticola strains, Coleophoma cylindrospora, Fusarium fracticaudum, Phialophora cf. hyalina, and Morchella septimelata.</title>
        <authorList>
            <person name="Wingfield B.D."/>
            <person name="Bills G.F."/>
            <person name="Dong Y."/>
            <person name="Huang W."/>
            <person name="Nel W.J."/>
            <person name="Swalarsk-Parry B.S."/>
            <person name="Vaghefi N."/>
            <person name="Wilken P.M."/>
            <person name="An Z."/>
            <person name="de Beer Z.W."/>
            <person name="De Vos L."/>
            <person name="Chen L."/>
            <person name="Duong T.A."/>
            <person name="Gao Y."/>
            <person name="Hammerbacher A."/>
            <person name="Kikkert J.R."/>
            <person name="Li Y."/>
            <person name="Li H."/>
            <person name="Li K."/>
            <person name="Li Q."/>
            <person name="Liu X."/>
            <person name="Ma X."/>
            <person name="Naidoo K."/>
            <person name="Pethybridge S.J."/>
            <person name="Sun J."/>
            <person name="Steenkamp E.T."/>
            <person name="van der Nest M.A."/>
            <person name="van Wyk S."/>
            <person name="Wingfield M.J."/>
            <person name="Xiong C."/>
            <person name="Yue Q."/>
            <person name="Zhang X."/>
        </authorList>
    </citation>
    <scope>NUCLEOTIDE SEQUENCE [LARGE SCALE GENOMIC DNA]</scope>
    <source>
        <strain evidence="5 6">BP6252</strain>
    </source>
</reference>
<comment type="caution">
    <text evidence="5">The sequence shown here is derived from an EMBL/GenBank/DDBJ whole genome shotgun (WGS) entry which is preliminary data.</text>
</comment>
<organism evidence="5 6">
    <name type="scientific">Coleophoma cylindrospora</name>
    <dbReference type="NCBI Taxonomy" id="1849047"/>
    <lineage>
        <taxon>Eukaryota</taxon>
        <taxon>Fungi</taxon>
        <taxon>Dikarya</taxon>
        <taxon>Ascomycota</taxon>
        <taxon>Pezizomycotina</taxon>
        <taxon>Leotiomycetes</taxon>
        <taxon>Helotiales</taxon>
        <taxon>Dermateaceae</taxon>
        <taxon>Coleophoma</taxon>
    </lineage>
</organism>
<protein>
    <recommendedName>
        <fullName evidence="7">Ribosomal protein S2</fullName>
    </recommendedName>
</protein>
<evidence type="ECO:0000256" key="1">
    <source>
        <dbReference type="ARBA" id="ARBA00006242"/>
    </source>
</evidence>
<dbReference type="STRING" id="1849047.A0A3D8R1E5"/>
<dbReference type="InterPro" id="IPR023591">
    <property type="entry name" value="Ribosomal_uS2_flav_dom_sf"/>
</dbReference>
<dbReference type="InterPro" id="IPR001865">
    <property type="entry name" value="Ribosomal_uS2"/>
</dbReference>
<sequence length="504" mass="56317">MILRNVAVRHGRRALAAPLRRSWIRSLSSEIDAIEQSIKNELTETGSIEANLNQLKATRHFIPPLAGIKQYDEGVARDYYLQKSIKKHTAKLGSVITPHYEPYHVLQHPPAPKDVTLELLMASQAHLGHATSLWNPANQRYIYGIRQGIHIISLETTAAHLRRAAKVVEGVAYHGGLILFVGTRPGQDEAVIQASEMAKGCHLFERWIPGSITNGDQILPTHAVKALDEHDNEVPGFEHKFEKWKALKPDLVVCLNPLENYVLLHECGLNNIPTIGVIDTDADPTWVTYPIPANDDSLRCTQLIAAVLGKAGEQGQTKRLEAAKTGTITWFPPDNLGKPVTADDIKRAQEERLKQREAEDLKEYQRELKADMSSQKDSMLDRYAPELDEDGEEPLPGLEGEFDDVGDGGEGWAGEMRPFVMTESDFKKIDPQNGLSLSQEDLQEDGPEHSGLERFKFVEGLGETDEEEEDMLRQLTGWGADLDDDEDWQALKKNEAKEVARGKK</sequence>
<dbReference type="InterPro" id="IPR018130">
    <property type="entry name" value="Ribosomal_uS2_CS"/>
</dbReference>
<dbReference type="PANTHER" id="PTHR12534">
    <property type="entry name" value="30S RIBOSOMAL PROTEIN S2 PROKARYOTIC AND ORGANELLAR"/>
    <property type="match status" value="1"/>
</dbReference>
<keyword evidence="2" id="KW-0689">Ribosomal protein</keyword>
<feature type="region of interest" description="Disordered" evidence="4">
    <location>
        <begin position="387"/>
        <end position="454"/>
    </location>
</feature>
<keyword evidence="6" id="KW-1185">Reference proteome</keyword>
<dbReference type="PRINTS" id="PR00395">
    <property type="entry name" value="RIBOSOMALS2"/>
</dbReference>
<keyword evidence="3" id="KW-0687">Ribonucleoprotein</keyword>
<dbReference type="SUPFAM" id="SSF52313">
    <property type="entry name" value="Ribosomal protein S2"/>
    <property type="match status" value="1"/>
</dbReference>
<dbReference type="HAMAP" id="MF_00291_B">
    <property type="entry name" value="Ribosomal_uS2_B"/>
    <property type="match status" value="1"/>
</dbReference>
<evidence type="ECO:0000313" key="6">
    <source>
        <dbReference type="Proteomes" id="UP000256645"/>
    </source>
</evidence>
<dbReference type="PANTHER" id="PTHR12534:SF0">
    <property type="entry name" value="SMALL RIBOSOMAL SUBUNIT PROTEIN US2M"/>
    <property type="match status" value="1"/>
</dbReference>
<dbReference type="GO" id="GO:0006412">
    <property type="term" value="P:translation"/>
    <property type="evidence" value="ECO:0007669"/>
    <property type="project" value="InterPro"/>
</dbReference>
<evidence type="ECO:0000313" key="5">
    <source>
        <dbReference type="EMBL" id="RDW67862.1"/>
    </source>
</evidence>
<dbReference type="GO" id="GO:0005763">
    <property type="term" value="C:mitochondrial small ribosomal subunit"/>
    <property type="evidence" value="ECO:0007669"/>
    <property type="project" value="TreeGrafter"/>
</dbReference>
<gene>
    <name evidence="5" type="ORF">BP6252_09258</name>
</gene>
<accession>A0A3D8R1E5</accession>